<protein>
    <submittedName>
        <fullName evidence="1">Uncharacterized protein</fullName>
    </submittedName>
</protein>
<accession>A0AAV1H0G5</accession>
<name>A0AAV1H0G5_XYRNO</name>
<dbReference type="AlphaFoldDB" id="A0AAV1H0G5"/>
<organism evidence="1 2">
    <name type="scientific">Xyrichtys novacula</name>
    <name type="common">Pearly razorfish</name>
    <name type="synonym">Hemipteronotus novacula</name>
    <dbReference type="NCBI Taxonomy" id="13765"/>
    <lineage>
        <taxon>Eukaryota</taxon>
        <taxon>Metazoa</taxon>
        <taxon>Chordata</taxon>
        <taxon>Craniata</taxon>
        <taxon>Vertebrata</taxon>
        <taxon>Euteleostomi</taxon>
        <taxon>Actinopterygii</taxon>
        <taxon>Neopterygii</taxon>
        <taxon>Teleostei</taxon>
        <taxon>Neoteleostei</taxon>
        <taxon>Acanthomorphata</taxon>
        <taxon>Eupercaria</taxon>
        <taxon>Labriformes</taxon>
        <taxon>Labridae</taxon>
        <taxon>Xyrichtys</taxon>
    </lineage>
</organism>
<gene>
    <name evidence="1" type="ORF">XNOV1_A041221</name>
</gene>
<evidence type="ECO:0000313" key="1">
    <source>
        <dbReference type="EMBL" id="CAJ1078884.1"/>
    </source>
</evidence>
<reference evidence="1" key="1">
    <citation type="submission" date="2023-08" db="EMBL/GenBank/DDBJ databases">
        <authorList>
            <person name="Alioto T."/>
            <person name="Alioto T."/>
            <person name="Gomez Garrido J."/>
        </authorList>
    </citation>
    <scope>NUCLEOTIDE SEQUENCE</scope>
</reference>
<dbReference type="Proteomes" id="UP001178508">
    <property type="component" value="Chromosome 18"/>
</dbReference>
<evidence type="ECO:0000313" key="2">
    <source>
        <dbReference type="Proteomes" id="UP001178508"/>
    </source>
</evidence>
<keyword evidence="2" id="KW-1185">Reference proteome</keyword>
<dbReference type="EMBL" id="OY660881">
    <property type="protein sequence ID" value="CAJ1078884.1"/>
    <property type="molecule type" value="Genomic_DNA"/>
</dbReference>
<proteinExistence type="predicted"/>
<sequence>MDRRTCCKFWRSYTGNFASPSICSAKVSEHYLTSVTVTNLILNQLRESLLTVRTDADGCGLDVSPSLIRLGLSDQSF</sequence>